<dbReference type="KEGG" id="clec:106666787"/>
<feature type="compositionally biased region" description="Basic residues" evidence="1">
    <location>
        <begin position="23"/>
        <end position="42"/>
    </location>
</feature>
<reference evidence="2" key="1">
    <citation type="submission" date="2022-01" db="UniProtKB">
        <authorList>
            <consortium name="EnsemblMetazoa"/>
        </authorList>
    </citation>
    <scope>IDENTIFICATION</scope>
</reference>
<dbReference type="EnsemblMetazoa" id="XM_014394227.1">
    <property type="protein sequence ID" value="XP_014249713.1"/>
    <property type="gene ID" value="LOC106666787"/>
</dbReference>
<sequence length="231" mass="25588">MSEPSEQAGSEKSESENKDSGGRKKSVRKKSVKKASIRKKSVKGGSGKRMSMKAGGGGKSKLGLSKEIAEDQNPFLKSGQGVFKFKNHDRYIGEFQALWPDELCRQGLGIYSTWDGLVYKGRWSDDYLINGIVQWPCGQRYTGELSMGKYSGSGRYYIPGRGELIANFENNLPKGKVAFIDEAGLIYTGEVIEGEEVLTLIPVNHYLPINKDELVVRPQPPPPNPKKSKKK</sequence>
<protein>
    <recommendedName>
        <fullName evidence="4">MORN repeat-containing protein 5</fullName>
    </recommendedName>
</protein>
<keyword evidence="3" id="KW-1185">Reference proteome</keyword>
<dbReference type="PANTHER" id="PTHR46917:SF1">
    <property type="entry name" value="MORN REPEAT-CONTAINING PROTEIN 2"/>
    <property type="match status" value="1"/>
</dbReference>
<organism evidence="2 3">
    <name type="scientific">Cimex lectularius</name>
    <name type="common">Bed bug</name>
    <name type="synonym">Acanthia lectularia</name>
    <dbReference type="NCBI Taxonomy" id="79782"/>
    <lineage>
        <taxon>Eukaryota</taxon>
        <taxon>Metazoa</taxon>
        <taxon>Ecdysozoa</taxon>
        <taxon>Arthropoda</taxon>
        <taxon>Hexapoda</taxon>
        <taxon>Insecta</taxon>
        <taxon>Pterygota</taxon>
        <taxon>Neoptera</taxon>
        <taxon>Paraneoptera</taxon>
        <taxon>Hemiptera</taxon>
        <taxon>Heteroptera</taxon>
        <taxon>Panheteroptera</taxon>
        <taxon>Cimicomorpha</taxon>
        <taxon>Cimicidae</taxon>
        <taxon>Cimex</taxon>
    </lineage>
</organism>
<proteinExistence type="predicted"/>
<evidence type="ECO:0000256" key="1">
    <source>
        <dbReference type="SAM" id="MobiDB-lite"/>
    </source>
</evidence>
<dbReference type="AlphaFoldDB" id="A0A8I6RQR5"/>
<dbReference type="PANTHER" id="PTHR46917">
    <property type="entry name" value="MORN REPEAT-CONTAINING PROTEIN 2"/>
    <property type="match status" value="1"/>
</dbReference>
<name>A0A8I6RQR5_CIMLE</name>
<dbReference type="Proteomes" id="UP000494040">
    <property type="component" value="Unassembled WGS sequence"/>
</dbReference>
<evidence type="ECO:0008006" key="4">
    <source>
        <dbReference type="Google" id="ProtNLM"/>
    </source>
</evidence>
<dbReference type="GeneID" id="106666787"/>
<dbReference type="InterPro" id="IPR052849">
    <property type="entry name" value="MORN_repeat_protein"/>
</dbReference>
<dbReference type="SUPFAM" id="SSF82185">
    <property type="entry name" value="Histone H3 K4-specific methyltransferase SET7/9 N-terminal domain"/>
    <property type="match status" value="1"/>
</dbReference>
<evidence type="ECO:0000313" key="3">
    <source>
        <dbReference type="Proteomes" id="UP000494040"/>
    </source>
</evidence>
<feature type="region of interest" description="Disordered" evidence="1">
    <location>
        <begin position="1"/>
        <end position="62"/>
    </location>
</feature>
<dbReference type="RefSeq" id="XP_014249713.1">
    <property type="nucleotide sequence ID" value="XM_014394227.1"/>
</dbReference>
<accession>A0A8I6RQR5</accession>
<dbReference type="OrthoDB" id="437960at2759"/>
<feature type="compositionally biased region" description="Basic and acidic residues" evidence="1">
    <location>
        <begin position="9"/>
        <end position="22"/>
    </location>
</feature>
<evidence type="ECO:0000313" key="2">
    <source>
        <dbReference type="EnsemblMetazoa" id="XP_014249713.1"/>
    </source>
</evidence>